<dbReference type="Gene3D" id="2.120.10.30">
    <property type="entry name" value="TolB, C-terminal domain"/>
    <property type="match status" value="1"/>
</dbReference>
<dbReference type="AlphaFoldDB" id="A0A7K2ILY9"/>
<keyword evidence="3" id="KW-0720">Serine protease</keyword>
<feature type="region of interest" description="Disordered" evidence="4">
    <location>
        <begin position="394"/>
        <end position="415"/>
    </location>
</feature>
<dbReference type="InterPro" id="IPR029058">
    <property type="entry name" value="AB_hydrolase_fold"/>
</dbReference>
<dbReference type="Proteomes" id="UP000467124">
    <property type="component" value="Unassembled WGS sequence"/>
</dbReference>
<dbReference type="Proteomes" id="UP001585053">
    <property type="component" value="Unassembled WGS sequence"/>
</dbReference>
<evidence type="ECO:0000256" key="3">
    <source>
        <dbReference type="ARBA" id="ARBA00022825"/>
    </source>
</evidence>
<protein>
    <submittedName>
        <fullName evidence="7">Prolyl oligopeptidase family serine peptidase</fullName>
    </submittedName>
    <submittedName>
        <fullName evidence="6">S9 family peptidase</fullName>
        <ecNumber evidence="6">3.4.-.-</ecNumber>
    </submittedName>
</protein>
<comment type="caution">
    <text evidence="7">The sequence shown here is derived from an EMBL/GenBank/DDBJ whole genome shotgun (WGS) entry which is preliminary data.</text>
</comment>
<dbReference type="EMBL" id="JAYMRS010000001">
    <property type="protein sequence ID" value="MFB8767276.1"/>
    <property type="molecule type" value="Genomic_DNA"/>
</dbReference>
<dbReference type="EC" id="3.4.-.-" evidence="6"/>
<name>A0A7K2ILY9_9ACTN</name>
<evidence type="ECO:0000313" key="9">
    <source>
        <dbReference type="Proteomes" id="UP001585053"/>
    </source>
</evidence>
<evidence type="ECO:0000259" key="5">
    <source>
        <dbReference type="Pfam" id="PF00326"/>
    </source>
</evidence>
<feature type="compositionally biased region" description="Basic and acidic residues" evidence="4">
    <location>
        <begin position="188"/>
        <end position="208"/>
    </location>
</feature>
<organism evidence="7 8">
    <name type="scientific">Nocardiopsis alba</name>
    <dbReference type="NCBI Taxonomy" id="53437"/>
    <lineage>
        <taxon>Bacteria</taxon>
        <taxon>Bacillati</taxon>
        <taxon>Actinomycetota</taxon>
        <taxon>Actinomycetes</taxon>
        <taxon>Streptosporangiales</taxon>
        <taxon>Nocardiopsidaceae</taxon>
        <taxon>Nocardiopsis</taxon>
    </lineage>
</organism>
<evidence type="ECO:0000313" key="7">
    <source>
        <dbReference type="EMBL" id="MYR30992.1"/>
    </source>
</evidence>
<keyword evidence="2 6" id="KW-0378">Hydrolase</keyword>
<feature type="region of interest" description="Disordered" evidence="4">
    <location>
        <begin position="53"/>
        <end position="72"/>
    </location>
</feature>
<dbReference type="GO" id="GO:0004252">
    <property type="term" value="F:serine-type endopeptidase activity"/>
    <property type="evidence" value="ECO:0007669"/>
    <property type="project" value="TreeGrafter"/>
</dbReference>
<proteinExistence type="predicted"/>
<dbReference type="InterPro" id="IPR011042">
    <property type="entry name" value="6-blade_b-propeller_TolB-like"/>
</dbReference>
<dbReference type="Pfam" id="PF07676">
    <property type="entry name" value="PD40"/>
    <property type="match status" value="1"/>
</dbReference>
<sequence length="680" mass="74328">MVRSWYELSEYVQLRRVNGLSLSPDGTRLVAPVSDLAPDGRSFRNALWEIDARPETEGGTAPRRLTRSTKGEAGAGFLPDGSLLFVSGRPDPEAESSDESGTALWLLPVDGGEARQIASTHGGVGAFTVARESGLVAFTGRVLPRSEDQEEDAEARKARKEAGVTAILHEALPVRSWDSDVGPDHPRLFVAEPPRDEDSRLGDPRDLTPDAGLSLLGASPALTPDGSTLITSWSVPAGGGSTRDEVVAIDTATGERRTIAGGPDEELEFGGPLVSPDGTRVLLHAGSEGSYDGEPRDHTLWLTDLATGAGRDLLADHELWPRDYAWSADSSTVFLVADQNGRRPVFRVDVATGELTRVTGDHGAYSGLAPSPDGRYVYALRDAWDAPPAPVRLDADAVDGEPTPLRTPGSELSMPGTLTEIETTADDGTRIRSWLVLPEEASEESPAPLMLWVHGGPYMSFNGWTWRWNPWLLAARGYAVLLPDPALSTGYGQDMLRRAWGKWGPRTHADVMAITDAAVARPDIDAERTAMMGGSFGGYMANWIAGHTDRFKAIVSHASLWQLDGFSGTTDYPPVWEREFGTPLAQPERYRLNSPHLSADRIRTPMLVIHGDKDYRVPIGEGLRLWRDLLLHEVDAKFLYFPDENHWILTPGNAKIWYETIFAFLDHHVHGKEWVKPELL</sequence>
<dbReference type="RefSeq" id="WP_017535349.1">
    <property type="nucleotide sequence ID" value="NZ_JAYMRS010000001.1"/>
</dbReference>
<dbReference type="PANTHER" id="PTHR42776">
    <property type="entry name" value="SERINE PEPTIDASE S9 FAMILY MEMBER"/>
    <property type="match status" value="1"/>
</dbReference>
<dbReference type="GO" id="GO:0006508">
    <property type="term" value="P:proteolysis"/>
    <property type="evidence" value="ECO:0007669"/>
    <property type="project" value="InterPro"/>
</dbReference>
<evidence type="ECO:0000256" key="1">
    <source>
        <dbReference type="ARBA" id="ARBA00022729"/>
    </source>
</evidence>
<dbReference type="Gene3D" id="2.130.10.10">
    <property type="entry name" value="YVTN repeat-like/Quinoprotein amine dehydrogenase"/>
    <property type="match status" value="1"/>
</dbReference>
<feature type="domain" description="Peptidase S9 prolyl oligopeptidase catalytic" evidence="5">
    <location>
        <begin position="464"/>
        <end position="670"/>
    </location>
</feature>
<dbReference type="InterPro" id="IPR011659">
    <property type="entry name" value="WD40"/>
</dbReference>
<dbReference type="PANTHER" id="PTHR42776:SF13">
    <property type="entry name" value="DIPEPTIDYL-PEPTIDASE 5"/>
    <property type="match status" value="1"/>
</dbReference>
<evidence type="ECO:0000256" key="4">
    <source>
        <dbReference type="SAM" id="MobiDB-lite"/>
    </source>
</evidence>
<keyword evidence="3" id="KW-0645">Protease</keyword>
<dbReference type="SUPFAM" id="SSF53474">
    <property type="entry name" value="alpha/beta-Hydrolases"/>
    <property type="match status" value="1"/>
</dbReference>
<reference evidence="6 9" key="2">
    <citation type="submission" date="2024-01" db="EMBL/GenBank/DDBJ databases">
        <title>Genome mining of biosynthetic gene clusters to explore secondary metabolites of Streptomyces sp.</title>
        <authorList>
            <person name="Baig A."/>
            <person name="Ajitkumar Shintre N."/>
            <person name="Kumar H."/>
            <person name="Anbarasu A."/>
            <person name="Ramaiah S."/>
        </authorList>
    </citation>
    <scope>NUCLEOTIDE SEQUENCE [LARGE SCALE GENOMIC DNA]</scope>
    <source>
        <strain evidence="6 9">A01</strain>
    </source>
</reference>
<feature type="region of interest" description="Disordered" evidence="4">
    <location>
        <begin position="188"/>
        <end position="216"/>
    </location>
</feature>
<keyword evidence="1" id="KW-0732">Signal</keyword>
<evidence type="ECO:0000313" key="8">
    <source>
        <dbReference type="Proteomes" id="UP000467124"/>
    </source>
</evidence>
<evidence type="ECO:0000313" key="6">
    <source>
        <dbReference type="EMBL" id="MFB8767276.1"/>
    </source>
</evidence>
<reference evidence="7 8" key="1">
    <citation type="journal article" date="2019" name="Nat. Commun.">
        <title>The antimicrobial potential of Streptomyces from insect microbiomes.</title>
        <authorList>
            <person name="Chevrette M.G."/>
            <person name="Carlson C.M."/>
            <person name="Ortega H.E."/>
            <person name="Thomas C."/>
            <person name="Ananiev G.E."/>
            <person name="Barns K.J."/>
            <person name="Book A.J."/>
            <person name="Cagnazzo J."/>
            <person name="Carlos C."/>
            <person name="Flanigan W."/>
            <person name="Grubbs K.J."/>
            <person name="Horn H.A."/>
            <person name="Hoffmann F.M."/>
            <person name="Klassen J.L."/>
            <person name="Knack J.J."/>
            <person name="Lewin G.R."/>
            <person name="McDonald B.R."/>
            <person name="Muller L."/>
            <person name="Melo W.G.P."/>
            <person name="Pinto-Tomas A.A."/>
            <person name="Schmitz A."/>
            <person name="Wendt-Pienkowski E."/>
            <person name="Wildman S."/>
            <person name="Zhao M."/>
            <person name="Zhang F."/>
            <person name="Bugni T.S."/>
            <person name="Andes D.R."/>
            <person name="Pupo M.T."/>
            <person name="Currie C.R."/>
        </authorList>
    </citation>
    <scope>NUCLEOTIDE SEQUENCE [LARGE SCALE GENOMIC DNA]</scope>
    <source>
        <strain evidence="7 8">SID5840</strain>
    </source>
</reference>
<dbReference type="Gene3D" id="3.40.50.1820">
    <property type="entry name" value="alpha/beta hydrolase"/>
    <property type="match status" value="1"/>
</dbReference>
<accession>A0A7K2ILY9</accession>
<gene>
    <name evidence="7" type="ORF">GTW20_01570</name>
    <name evidence="6" type="ORF">VSQ78_06135</name>
</gene>
<keyword evidence="9" id="KW-1185">Reference proteome</keyword>
<evidence type="ECO:0000256" key="2">
    <source>
        <dbReference type="ARBA" id="ARBA00022801"/>
    </source>
</evidence>
<dbReference type="InterPro" id="IPR001375">
    <property type="entry name" value="Peptidase_S9_cat"/>
</dbReference>
<dbReference type="Pfam" id="PF00326">
    <property type="entry name" value="Peptidase_S9"/>
    <property type="match status" value="1"/>
</dbReference>
<dbReference type="EMBL" id="WWHY01000001">
    <property type="protein sequence ID" value="MYR30992.1"/>
    <property type="molecule type" value="Genomic_DNA"/>
</dbReference>
<dbReference type="InterPro" id="IPR015943">
    <property type="entry name" value="WD40/YVTN_repeat-like_dom_sf"/>
</dbReference>
<dbReference type="SUPFAM" id="SSF82171">
    <property type="entry name" value="DPP6 N-terminal domain-like"/>
    <property type="match status" value="1"/>
</dbReference>